<dbReference type="SMART" id="SM00471">
    <property type="entry name" value="HDc"/>
    <property type="match status" value="1"/>
</dbReference>
<dbReference type="PROSITE" id="PS51832">
    <property type="entry name" value="HD_GYP"/>
    <property type="match status" value="1"/>
</dbReference>
<dbReference type="Gene3D" id="3.30.70.270">
    <property type="match status" value="1"/>
</dbReference>
<evidence type="ECO:0000259" key="4">
    <source>
        <dbReference type="PROSITE" id="PS51832"/>
    </source>
</evidence>
<dbReference type="KEGG" id="gfe:Gferi_00385"/>
<dbReference type="SUPFAM" id="SSF55073">
    <property type="entry name" value="Nucleotide cyclase"/>
    <property type="match status" value="1"/>
</dbReference>
<dbReference type="Gene3D" id="1.10.3210.10">
    <property type="entry name" value="Hypothetical protein af1432"/>
    <property type="match status" value="1"/>
</dbReference>
<organism evidence="5 6">
    <name type="scientific">Geosporobacter ferrireducens</name>
    <dbReference type="NCBI Taxonomy" id="1424294"/>
    <lineage>
        <taxon>Bacteria</taxon>
        <taxon>Bacillati</taxon>
        <taxon>Bacillota</taxon>
        <taxon>Clostridia</taxon>
        <taxon>Peptostreptococcales</taxon>
        <taxon>Thermotaleaceae</taxon>
        <taxon>Geosporobacter</taxon>
    </lineage>
</organism>
<dbReference type="PROSITE" id="PS50887">
    <property type="entry name" value="GGDEF"/>
    <property type="match status" value="1"/>
</dbReference>
<sequence length="748" mass="87006">MMRSDNLFAKTNMGYSADDHSFMVAGNRKETADGSLLRETLMMAEFTVENATDLIFWIEYTGKLFFANKAACQLLGYHKPEFLTMTVFDILNNYSQSQWEDHWTEITRYHTMSYDTSMKTKMKALIPVEVTFDYMNFQGIEYVCIFARDITYRKKADEKFENLHKLLMNVVSSIPGILSVIDCYYNVVYSNWPEFDTGLEIKTILGEKCFRTCKYIKENYNNCVAKVVFETKKPLVGKQVKMRNSRWMELNCFPLFDEQGNLEMVVEYVTDITAYKHAEEVIRESEERWQLALRGNSDGIWDWNVKTNEAFYSARWKEMLGFEDHELDNTFYSYTKLIHPHDIGQVMKAMNDHMKKNISYYSLEHRMMCKDGTYKWILARAQAIWDEEGNVIRMAGSHTDINERKKAEDEVRYLSFHDKLTGLYNRAYFEEELKRLDTERQLPLSIIIGDLNGLKLTNDVFGHHEGDKLLIKIADILRSSCRKSDIISRWGGDEYAIILPKTDEKVSQEICARINAACVEAESELIKPSISLGSATKSIMNQEVSQIIKEAEDRMYQHKLLESQSNHSVIISSLEKTLYERSHETEAHAQRMRKTCHQLGLELGLADKEQDDLSLFCLLHDIGKIAIADSILMKADKLTAEEWETMKKHPEIGYRIAESSKKLSHISEYILHHHERWDGTGYPNGLKGLEIPKLSRMLSIVDAYDVMTHSRIYKKAMRKQDALREINRCSGTQFDPHIAKTFIKMMSR</sequence>
<dbReference type="CDD" id="cd00130">
    <property type="entry name" value="PAS"/>
    <property type="match status" value="2"/>
</dbReference>
<evidence type="ECO:0000259" key="1">
    <source>
        <dbReference type="PROSITE" id="PS50112"/>
    </source>
</evidence>
<dbReference type="Pfam" id="PF13487">
    <property type="entry name" value="HD_5"/>
    <property type="match status" value="1"/>
</dbReference>
<feature type="domain" description="PAS" evidence="1">
    <location>
        <begin position="48"/>
        <end position="92"/>
    </location>
</feature>
<dbReference type="InterPro" id="IPR001610">
    <property type="entry name" value="PAC"/>
</dbReference>
<dbReference type="SMART" id="SM00091">
    <property type="entry name" value="PAS"/>
    <property type="match status" value="2"/>
</dbReference>
<dbReference type="AlphaFoldDB" id="A0A1D8GB93"/>
<protein>
    <recommendedName>
        <fullName evidence="7">Diguanylate cyclase</fullName>
    </recommendedName>
</protein>
<dbReference type="InterPro" id="IPR003607">
    <property type="entry name" value="HD/PDEase_dom"/>
</dbReference>
<name>A0A1D8GB93_9FIRM</name>
<dbReference type="PANTHER" id="PTHR45228:SF1">
    <property type="entry name" value="CYCLIC DI-GMP PHOSPHODIESTERASE TM_0186"/>
    <property type="match status" value="1"/>
</dbReference>
<dbReference type="CDD" id="cd00077">
    <property type="entry name" value="HDc"/>
    <property type="match status" value="1"/>
</dbReference>
<feature type="domain" description="PAC" evidence="2">
    <location>
        <begin position="229"/>
        <end position="284"/>
    </location>
</feature>
<evidence type="ECO:0000259" key="2">
    <source>
        <dbReference type="PROSITE" id="PS50113"/>
    </source>
</evidence>
<accession>A0A1D8GB93</accession>
<dbReference type="Pfam" id="PF13426">
    <property type="entry name" value="PAS_9"/>
    <property type="match status" value="2"/>
</dbReference>
<dbReference type="RefSeq" id="WP_069973726.1">
    <property type="nucleotide sequence ID" value="NZ_CP017269.1"/>
</dbReference>
<dbReference type="SUPFAM" id="SSF55785">
    <property type="entry name" value="PYP-like sensor domain (PAS domain)"/>
    <property type="match status" value="4"/>
</dbReference>
<dbReference type="PROSITE" id="PS50113">
    <property type="entry name" value="PAC"/>
    <property type="match status" value="2"/>
</dbReference>
<dbReference type="EMBL" id="CP017269">
    <property type="protein sequence ID" value="AOT68172.1"/>
    <property type="molecule type" value="Genomic_DNA"/>
</dbReference>
<dbReference type="InterPro" id="IPR013655">
    <property type="entry name" value="PAS_fold_3"/>
</dbReference>
<reference evidence="5 6" key="1">
    <citation type="submission" date="2016-09" db="EMBL/GenBank/DDBJ databases">
        <title>Genomic analysis reveals versatility of anaerobic energy metabolism of Geosporobacter ferrireducens IRF9 of phylum Firmicutes.</title>
        <authorList>
            <person name="Kim S.-J."/>
        </authorList>
    </citation>
    <scope>NUCLEOTIDE SEQUENCE [LARGE SCALE GENOMIC DNA]</scope>
    <source>
        <strain evidence="5 6">IRF9</strain>
    </source>
</reference>
<evidence type="ECO:0000313" key="6">
    <source>
        <dbReference type="Proteomes" id="UP000095743"/>
    </source>
</evidence>
<dbReference type="OrthoDB" id="9804747at2"/>
<dbReference type="PROSITE" id="PS50112">
    <property type="entry name" value="PAS"/>
    <property type="match status" value="2"/>
</dbReference>
<dbReference type="SMART" id="SM00267">
    <property type="entry name" value="GGDEF"/>
    <property type="match status" value="1"/>
</dbReference>
<dbReference type="InterPro" id="IPR037522">
    <property type="entry name" value="HD_GYP_dom"/>
</dbReference>
<dbReference type="STRING" id="1424294.Gferi_00385"/>
<dbReference type="InterPro" id="IPR052020">
    <property type="entry name" value="Cyclic_di-GMP/3'3'-cGAMP_PDE"/>
</dbReference>
<dbReference type="Proteomes" id="UP000095743">
    <property type="component" value="Chromosome"/>
</dbReference>
<dbReference type="NCBIfam" id="TIGR00254">
    <property type="entry name" value="GGDEF"/>
    <property type="match status" value="1"/>
</dbReference>
<dbReference type="Gene3D" id="3.30.450.20">
    <property type="entry name" value="PAS domain"/>
    <property type="match status" value="3"/>
</dbReference>
<dbReference type="InterPro" id="IPR029787">
    <property type="entry name" value="Nucleotide_cyclase"/>
</dbReference>
<dbReference type="SUPFAM" id="SSF109604">
    <property type="entry name" value="HD-domain/PDEase-like"/>
    <property type="match status" value="1"/>
</dbReference>
<dbReference type="InterPro" id="IPR000160">
    <property type="entry name" value="GGDEF_dom"/>
</dbReference>
<evidence type="ECO:0000313" key="5">
    <source>
        <dbReference type="EMBL" id="AOT68172.1"/>
    </source>
</evidence>
<feature type="domain" description="PAS" evidence="1">
    <location>
        <begin position="285"/>
        <end position="357"/>
    </location>
</feature>
<gene>
    <name evidence="5" type="ORF">Gferi_00385</name>
</gene>
<dbReference type="InterPro" id="IPR043128">
    <property type="entry name" value="Rev_trsase/Diguanyl_cyclase"/>
</dbReference>
<feature type="domain" description="HD-GYP" evidence="4">
    <location>
        <begin position="563"/>
        <end position="748"/>
    </location>
</feature>
<keyword evidence="6" id="KW-1185">Reference proteome</keyword>
<dbReference type="Pfam" id="PF08447">
    <property type="entry name" value="PAS_3"/>
    <property type="match status" value="1"/>
</dbReference>
<dbReference type="SMART" id="SM00086">
    <property type="entry name" value="PAC"/>
    <property type="match status" value="2"/>
</dbReference>
<proteinExistence type="predicted"/>
<evidence type="ECO:0008006" key="7">
    <source>
        <dbReference type="Google" id="ProtNLM"/>
    </source>
</evidence>
<dbReference type="InterPro" id="IPR000700">
    <property type="entry name" value="PAS-assoc_C"/>
</dbReference>
<dbReference type="InterPro" id="IPR035965">
    <property type="entry name" value="PAS-like_dom_sf"/>
</dbReference>
<evidence type="ECO:0000259" key="3">
    <source>
        <dbReference type="PROSITE" id="PS50887"/>
    </source>
</evidence>
<dbReference type="Pfam" id="PF00990">
    <property type="entry name" value="GGDEF"/>
    <property type="match status" value="1"/>
</dbReference>
<dbReference type="NCBIfam" id="TIGR00229">
    <property type="entry name" value="sensory_box"/>
    <property type="match status" value="2"/>
</dbReference>
<feature type="domain" description="PAC" evidence="2">
    <location>
        <begin position="361"/>
        <end position="413"/>
    </location>
</feature>
<dbReference type="InterPro" id="IPR000014">
    <property type="entry name" value="PAS"/>
</dbReference>
<feature type="domain" description="GGDEF" evidence="3">
    <location>
        <begin position="442"/>
        <end position="573"/>
    </location>
</feature>
<dbReference type="CDD" id="cd01949">
    <property type="entry name" value="GGDEF"/>
    <property type="match status" value="1"/>
</dbReference>
<dbReference type="PANTHER" id="PTHR45228">
    <property type="entry name" value="CYCLIC DI-GMP PHOSPHODIESTERASE TM_0186-RELATED"/>
    <property type="match status" value="1"/>
</dbReference>